<dbReference type="RefSeq" id="XP_030987397.1">
    <property type="nucleotide sequence ID" value="XM_031121666.1"/>
</dbReference>
<dbReference type="KEGG" id="pgri:PgNI_01595"/>
<keyword evidence="2" id="KW-1185">Reference proteome</keyword>
<evidence type="ECO:0000313" key="3">
    <source>
        <dbReference type="RefSeq" id="XP_030987397.1"/>
    </source>
</evidence>
<dbReference type="Proteomes" id="UP000515153">
    <property type="component" value="Unplaced"/>
</dbReference>
<dbReference type="AlphaFoldDB" id="A0A6P8BJX5"/>
<reference evidence="3" key="2">
    <citation type="submission" date="2019-10" db="EMBL/GenBank/DDBJ databases">
        <authorList>
            <consortium name="NCBI Genome Project"/>
        </authorList>
    </citation>
    <scope>NUCLEOTIDE SEQUENCE</scope>
    <source>
        <strain evidence="3">NI907</strain>
    </source>
</reference>
<evidence type="ECO:0000256" key="1">
    <source>
        <dbReference type="SAM" id="SignalP"/>
    </source>
</evidence>
<dbReference type="GeneID" id="41956580"/>
<protein>
    <recommendedName>
        <fullName evidence="4">Secreted protein</fullName>
    </recommendedName>
</protein>
<reference evidence="3" key="3">
    <citation type="submission" date="2025-08" db="UniProtKB">
        <authorList>
            <consortium name="RefSeq"/>
        </authorList>
    </citation>
    <scope>IDENTIFICATION</scope>
    <source>
        <strain evidence="3">NI907</strain>
    </source>
</reference>
<feature type="chain" id="PRO_5028476180" description="Secreted protein" evidence="1">
    <location>
        <begin position="18"/>
        <end position="76"/>
    </location>
</feature>
<reference evidence="3" key="1">
    <citation type="journal article" date="2019" name="Mol. Biol. Evol.">
        <title>Blast fungal genomes show frequent chromosomal changes, gene gains and losses, and effector gene turnover.</title>
        <authorList>
            <person name="Gomez Luciano L.B."/>
            <person name="Jason Tsai I."/>
            <person name="Chuma I."/>
            <person name="Tosa Y."/>
            <person name="Chen Y.H."/>
            <person name="Li J.Y."/>
            <person name="Li M.Y."/>
            <person name="Jade Lu M.Y."/>
            <person name="Nakayashiki H."/>
            <person name="Li W.H."/>
        </authorList>
    </citation>
    <scope>NUCLEOTIDE SEQUENCE</scope>
    <source>
        <strain evidence="3">NI907</strain>
    </source>
</reference>
<proteinExistence type="predicted"/>
<feature type="signal peptide" evidence="1">
    <location>
        <begin position="1"/>
        <end position="17"/>
    </location>
</feature>
<keyword evidence="1" id="KW-0732">Signal</keyword>
<organism evidence="2 3">
    <name type="scientific">Pyricularia grisea</name>
    <name type="common">Crabgrass-specific blast fungus</name>
    <name type="synonym">Magnaporthe grisea</name>
    <dbReference type="NCBI Taxonomy" id="148305"/>
    <lineage>
        <taxon>Eukaryota</taxon>
        <taxon>Fungi</taxon>
        <taxon>Dikarya</taxon>
        <taxon>Ascomycota</taxon>
        <taxon>Pezizomycotina</taxon>
        <taxon>Sordariomycetes</taxon>
        <taxon>Sordariomycetidae</taxon>
        <taxon>Magnaporthales</taxon>
        <taxon>Pyriculariaceae</taxon>
        <taxon>Pyricularia</taxon>
    </lineage>
</organism>
<gene>
    <name evidence="3" type="ORF">PgNI_01595</name>
</gene>
<evidence type="ECO:0008006" key="4">
    <source>
        <dbReference type="Google" id="ProtNLM"/>
    </source>
</evidence>
<evidence type="ECO:0000313" key="2">
    <source>
        <dbReference type="Proteomes" id="UP000515153"/>
    </source>
</evidence>
<name>A0A6P8BJX5_PYRGI</name>
<accession>A0A6P8BJX5</accession>
<sequence length="76" mass="8448">MHLYLDCALVNVALVLTGIVDRSYVDAHLGSPRGHLYHRKSHSGVHPREEAYALKSVLNLALRTLSRYLGTCFGLT</sequence>